<proteinExistence type="predicted"/>
<dbReference type="Proteomes" id="UP000467305">
    <property type="component" value="Unassembled WGS sequence"/>
</dbReference>
<accession>A0A7J5A806</accession>
<dbReference type="EMBL" id="WAAU01000031">
    <property type="protein sequence ID" value="KAB1153655.1"/>
    <property type="molecule type" value="Genomic_DNA"/>
</dbReference>
<dbReference type="RefSeq" id="WP_150901194.1">
    <property type="nucleotide sequence ID" value="NZ_WAAU01000031.1"/>
</dbReference>
<dbReference type="InterPro" id="IPR036291">
    <property type="entry name" value="NAD(P)-bd_dom_sf"/>
</dbReference>
<dbReference type="PIRSF" id="PIRSF001439">
    <property type="entry name" value="CryM"/>
    <property type="match status" value="1"/>
</dbReference>
<reference evidence="1 2" key="1">
    <citation type="submission" date="2019-09" db="EMBL/GenBank/DDBJ databases">
        <authorList>
            <person name="Cao W.R."/>
        </authorList>
    </citation>
    <scope>NUCLEOTIDE SEQUENCE [LARGE SCALE GENOMIC DNA]</scope>
    <source>
        <strain evidence="2">a4</strain>
    </source>
</reference>
<dbReference type="GO" id="GO:0005737">
    <property type="term" value="C:cytoplasm"/>
    <property type="evidence" value="ECO:0007669"/>
    <property type="project" value="TreeGrafter"/>
</dbReference>
<name>A0A7J5A806_9FLAO</name>
<organism evidence="1 2">
    <name type="scientific">Tenacibaculum aiptasiae</name>
    <dbReference type="NCBI Taxonomy" id="426481"/>
    <lineage>
        <taxon>Bacteria</taxon>
        <taxon>Pseudomonadati</taxon>
        <taxon>Bacteroidota</taxon>
        <taxon>Flavobacteriia</taxon>
        <taxon>Flavobacteriales</taxon>
        <taxon>Flavobacteriaceae</taxon>
        <taxon>Tenacibaculum</taxon>
    </lineage>
</organism>
<dbReference type="Pfam" id="PF02423">
    <property type="entry name" value="OCD_Mu_crystall"/>
    <property type="match status" value="1"/>
</dbReference>
<comment type="caution">
    <text evidence="1">The sequence shown here is derived from an EMBL/GenBank/DDBJ whole genome shotgun (WGS) entry which is preliminary data.</text>
</comment>
<protein>
    <submittedName>
        <fullName evidence="1">2,3-diaminopropionate biosynthesis protein SbnB</fullName>
    </submittedName>
</protein>
<dbReference type="InterPro" id="IPR003462">
    <property type="entry name" value="ODC_Mu_crystall"/>
</dbReference>
<dbReference type="AlphaFoldDB" id="A0A7J5A806"/>
<dbReference type="Gene3D" id="3.40.50.720">
    <property type="entry name" value="NAD(P)-binding Rossmann-like Domain"/>
    <property type="match status" value="1"/>
</dbReference>
<sequence>MIYLNNKNIQELNTDWNNNVKVITDAVKCLGSNDMAQPIKPYLRYRNEVNRIIAMPAFIGGDINKSGIKWIASFPDNIEKGIARAHSVITLNEAETGVPIGVINSGEISAIRTASVSGFIIKKFIENRKPEKLKIGIIGFGPIGQAHLEMCNALLGKSIEDILIYDLKGIDRAVIDEDLNKKVTEVSSWKEAYAEADIFITCTVSKDRYIDKQPKAGSLHLNVSLRDYKAETFPWFSKAIIVDEWNEVCRENTDIEMFNKTQNLQREDVIEIQELLTKNYFSSLEREQAVMFNPMGMAVFDIAIADNYLKLALNRSVGVLLED</sequence>
<dbReference type="PANTHER" id="PTHR13812">
    <property type="entry name" value="KETIMINE REDUCTASE MU-CRYSTALLIN"/>
    <property type="match status" value="1"/>
</dbReference>
<evidence type="ECO:0000313" key="1">
    <source>
        <dbReference type="EMBL" id="KAB1153655.1"/>
    </source>
</evidence>
<dbReference type="InterPro" id="IPR023401">
    <property type="entry name" value="ODC_N"/>
</dbReference>
<dbReference type="Gene3D" id="3.30.1780.10">
    <property type="entry name" value="ornithine cyclodeaminase, domain 1"/>
    <property type="match status" value="1"/>
</dbReference>
<dbReference type="OrthoDB" id="9792005at2"/>
<evidence type="ECO:0000313" key="2">
    <source>
        <dbReference type="Proteomes" id="UP000467305"/>
    </source>
</evidence>
<dbReference type="PANTHER" id="PTHR13812:SF19">
    <property type="entry name" value="KETIMINE REDUCTASE MU-CRYSTALLIN"/>
    <property type="match status" value="1"/>
</dbReference>
<dbReference type="SUPFAM" id="SSF51735">
    <property type="entry name" value="NAD(P)-binding Rossmann-fold domains"/>
    <property type="match status" value="1"/>
</dbReference>
<keyword evidence="2" id="KW-1185">Reference proteome</keyword>
<gene>
    <name evidence="1" type="ORF">F7018_16450</name>
</gene>